<dbReference type="InterPro" id="IPR004827">
    <property type="entry name" value="bZIP"/>
</dbReference>
<dbReference type="GO" id="GO:0005634">
    <property type="term" value="C:nucleus"/>
    <property type="evidence" value="ECO:0007669"/>
    <property type="project" value="UniProtKB-SubCell"/>
</dbReference>
<dbReference type="Pfam" id="PF00170">
    <property type="entry name" value="bZIP_1"/>
    <property type="match status" value="1"/>
</dbReference>
<dbReference type="OrthoDB" id="5847285at2759"/>
<evidence type="ECO:0000313" key="10">
    <source>
        <dbReference type="Proteomes" id="UP000038040"/>
    </source>
</evidence>
<dbReference type="CDD" id="cd14692">
    <property type="entry name" value="bZIP_ATF4"/>
    <property type="match status" value="1"/>
</dbReference>
<keyword evidence="6" id="KW-0539">Nucleus</keyword>
<dbReference type="Proteomes" id="UP000038040">
    <property type="component" value="Unplaced"/>
</dbReference>
<dbReference type="SUPFAM" id="SSF57959">
    <property type="entry name" value="Leucine zipper domain"/>
    <property type="match status" value="1"/>
</dbReference>
<keyword evidence="11" id="KW-1185">Reference proteome</keyword>
<dbReference type="PANTHER" id="PTHR13044">
    <property type="entry name" value="ACTIVATING TRANSCRIPTION FACTOR ATF 4/5"/>
    <property type="match status" value="1"/>
</dbReference>
<comment type="similarity">
    <text evidence="2">Belongs to the bZIP family.</text>
</comment>
<protein>
    <submittedName>
        <fullName evidence="12">BZIP domain-containing protein</fullName>
    </submittedName>
</protein>
<evidence type="ECO:0000259" key="8">
    <source>
        <dbReference type="PROSITE" id="PS50217"/>
    </source>
</evidence>
<keyword evidence="3" id="KW-0805">Transcription regulation</keyword>
<dbReference type="WBParaSite" id="DME_0000013701-mRNA-1">
    <property type="protein sequence ID" value="DME_0000013701-mRNA-1"/>
    <property type="gene ID" value="DME_0000013701"/>
</dbReference>
<dbReference type="Proteomes" id="UP000274756">
    <property type="component" value="Unassembled WGS sequence"/>
</dbReference>
<proteinExistence type="inferred from homology"/>
<keyword evidence="4" id="KW-0238">DNA-binding</keyword>
<dbReference type="PROSITE" id="PS00036">
    <property type="entry name" value="BZIP_BASIC"/>
    <property type="match status" value="1"/>
</dbReference>
<dbReference type="PANTHER" id="PTHR13044:SF14">
    <property type="entry name" value="CRYPTOCEPHAL, ISOFORM A"/>
    <property type="match status" value="1"/>
</dbReference>
<dbReference type="Gene3D" id="1.20.5.170">
    <property type="match status" value="1"/>
</dbReference>
<accession>A0A0N4U0Q0</accession>
<keyword evidence="5" id="KW-0804">Transcription</keyword>
<evidence type="ECO:0000256" key="1">
    <source>
        <dbReference type="ARBA" id="ARBA00004123"/>
    </source>
</evidence>
<name>A0A0N4U0Q0_DRAME</name>
<evidence type="ECO:0000256" key="7">
    <source>
        <dbReference type="SAM" id="MobiDB-lite"/>
    </source>
</evidence>
<feature type="domain" description="BZIP" evidence="8">
    <location>
        <begin position="153"/>
        <end position="212"/>
    </location>
</feature>
<dbReference type="EMBL" id="UYYG01001150">
    <property type="protein sequence ID" value="VDN54524.1"/>
    <property type="molecule type" value="Genomic_DNA"/>
</dbReference>
<evidence type="ECO:0000313" key="12">
    <source>
        <dbReference type="WBParaSite" id="DME_0000013701-mRNA-1"/>
    </source>
</evidence>
<reference evidence="12" key="1">
    <citation type="submission" date="2017-02" db="UniProtKB">
        <authorList>
            <consortium name="WormBaseParasite"/>
        </authorList>
    </citation>
    <scope>IDENTIFICATION</scope>
</reference>
<evidence type="ECO:0000256" key="4">
    <source>
        <dbReference type="ARBA" id="ARBA00023125"/>
    </source>
</evidence>
<dbReference type="PROSITE" id="PS50217">
    <property type="entry name" value="BZIP"/>
    <property type="match status" value="1"/>
</dbReference>
<feature type="region of interest" description="Disordered" evidence="7">
    <location>
        <begin position="63"/>
        <end position="87"/>
    </location>
</feature>
<organism evidence="10 12">
    <name type="scientific">Dracunculus medinensis</name>
    <name type="common">Guinea worm</name>
    <dbReference type="NCBI Taxonomy" id="318479"/>
    <lineage>
        <taxon>Eukaryota</taxon>
        <taxon>Metazoa</taxon>
        <taxon>Ecdysozoa</taxon>
        <taxon>Nematoda</taxon>
        <taxon>Chromadorea</taxon>
        <taxon>Rhabditida</taxon>
        <taxon>Spirurina</taxon>
        <taxon>Dracunculoidea</taxon>
        <taxon>Dracunculidae</taxon>
        <taxon>Dracunculus</taxon>
    </lineage>
</organism>
<evidence type="ECO:0000256" key="6">
    <source>
        <dbReference type="ARBA" id="ARBA00023242"/>
    </source>
</evidence>
<evidence type="ECO:0000256" key="3">
    <source>
        <dbReference type="ARBA" id="ARBA00023015"/>
    </source>
</evidence>
<comment type="subcellular location">
    <subcellularLocation>
        <location evidence="1">Nucleus</location>
    </subcellularLocation>
</comment>
<evidence type="ECO:0000256" key="5">
    <source>
        <dbReference type="ARBA" id="ARBA00023163"/>
    </source>
</evidence>
<sequence>MHGVPDIVDDSDYQDFEKYLFKLAEQDNSATDHSGQVGSRKDCALQCEVQSLELLEPVNGRQHLPTADHYTSHEKKKSSRKATNSQQHFSLQRKFHGGCICKPLRKVLLQSFFKSVEFIRRIASAVDNDGNLVEIQSTLRTVAMWNGNRSINERKREQNRSAAVRYREKRREEIKRMRTELFGLELRNVQLKTEMTGLIKEIDYLKTFLLSK</sequence>
<evidence type="ECO:0000313" key="11">
    <source>
        <dbReference type="Proteomes" id="UP000274756"/>
    </source>
</evidence>
<dbReference type="STRING" id="318479.A0A0N4U0Q0"/>
<reference evidence="9 11" key="2">
    <citation type="submission" date="2018-11" db="EMBL/GenBank/DDBJ databases">
        <authorList>
            <consortium name="Pathogen Informatics"/>
        </authorList>
    </citation>
    <scope>NUCLEOTIDE SEQUENCE [LARGE SCALE GENOMIC DNA]</scope>
</reference>
<dbReference type="SMART" id="SM00338">
    <property type="entry name" value="BRLZ"/>
    <property type="match status" value="1"/>
</dbReference>
<evidence type="ECO:0000313" key="9">
    <source>
        <dbReference type="EMBL" id="VDN54524.1"/>
    </source>
</evidence>
<dbReference type="GO" id="GO:0000977">
    <property type="term" value="F:RNA polymerase II transcription regulatory region sequence-specific DNA binding"/>
    <property type="evidence" value="ECO:0007669"/>
    <property type="project" value="TreeGrafter"/>
</dbReference>
<dbReference type="GO" id="GO:0001228">
    <property type="term" value="F:DNA-binding transcription activator activity, RNA polymerase II-specific"/>
    <property type="evidence" value="ECO:0007669"/>
    <property type="project" value="TreeGrafter"/>
</dbReference>
<evidence type="ECO:0000256" key="2">
    <source>
        <dbReference type="ARBA" id="ARBA00007163"/>
    </source>
</evidence>
<dbReference type="AlphaFoldDB" id="A0A0N4U0Q0"/>
<dbReference type="InterPro" id="IPR046347">
    <property type="entry name" value="bZIP_sf"/>
</dbReference>
<gene>
    <name evidence="9" type="ORF">DME_LOCUS4497</name>
</gene>